<dbReference type="PRINTS" id="PR00633">
    <property type="entry name" value="RCCNDNSATION"/>
</dbReference>
<dbReference type="PANTHER" id="PTHR45982">
    <property type="entry name" value="REGULATOR OF CHROMOSOME CONDENSATION"/>
    <property type="match status" value="1"/>
</dbReference>
<dbReference type="EMBL" id="DXAQ01000034">
    <property type="protein sequence ID" value="HIZ88776.1"/>
    <property type="molecule type" value="Genomic_DNA"/>
</dbReference>
<sequence length="556" mass="60004">MKKLTSIFLPVLALLLFAGCAEESKNNGGNVIPPVVSEGLADNAVLHDTPKIGTVSFKPASHIIGNSYLWNIEGVTLSNAAGREITAEFNASGSYIVTLNVGGVEYKGRIIIPDAQSYEIDMGDNHTIISDIGQKRLFIYGDNTYGQLCIEKSILNLKEPRILKSYTSEISSVAAGKNHTLFTDNSNVYACGDNSYSQLGTGSTNNIDNVTTVSIIAPLETGSYKRIFVSAGGDMSVAGYEFLEGKAPKISLYNWGYNDSAANKIQSEANLLTTANSRQDALFATGDGFSIVRATSSYNVFSFGVNDKWQLGRIAGAGTGYPKLGEENKNNPEENPELNITDMAPGYVYTPYGEEGSSVNYYQNNYFAKLAAGDDFVVSIKKETKADATWTMVEKYSLYVWGNNDKNQLGFNSNGKAVSRATPLFDGLQNQPMETDPNKVTPIHKEMIEVAAGKAAGYAVSSDGILYGWGDNSKNQLTSNKTANTVNNIVYEISNPENVSSGYKKVWAGGDRVIALAGDNNLYTWGDNKNGILGTGNTSETVATPEKLYFSLLPVQ</sequence>
<keyword evidence="1" id="KW-0732">Signal</keyword>
<reference evidence="2" key="2">
    <citation type="submission" date="2021-04" db="EMBL/GenBank/DDBJ databases">
        <authorList>
            <person name="Gilroy R."/>
        </authorList>
    </citation>
    <scope>NUCLEOTIDE SEQUENCE</scope>
    <source>
        <strain evidence="2">ChiW4-1371</strain>
    </source>
</reference>
<dbReference type="PROSITE" id="PS51257">
    <property type="entry name" value="PROKAR_LIPOPROTEIN"/>
    <property type="match status" value="1"/>
</dbReference>
<evidence type="ECO:0000313" key="2">
    <source>
        <dbReference type="EMBL" id="HIZ88776.1"/>
    </source>
</evidence>
<dbReference type="Gene3D" id="2.130.10.30">
    <property type="entry name" value="Regulator of chromosome condensation 1/beta-lactamase-inhibitor protein II"/>
    <property type="match status" value="2"/>
</dbReference>
<gene>
    <name evidence="2" type="ORF">H9804_02430</name>
</gene>
<evidence type="ECO:0000256" key="1">
    <source>
        <dbReference type="SAM" id="SignalP"/>
    </source>
</evidence>
<accession>A0A9D2KB66</accession>
<dbReference type="InterPro" id="IPR051553">
    <property type="entry name" value="Ran_GTPase-activating"/>
</dbReference>
<feature type="chain" id="PRO_5039140283" description="PKD domain-containing protein" evidence="1">
    <location>
        <begin position="22"/>
        <end position="556"/>
    </location>
</feature>
<comment type="caution">
    <text evidence="2">The sequence shown here is derived from an EMBL/GenBank/DDBJ whole genome shotgun (WGS) entry which is preliminary data.</text>
</comment>
<dbReference type="Proteomes" id="UP000824176">
    <property type="component" value="Unassembled WGS sequence"/>
</dbReference>
<dbReference type="Pfam" id="PF00415">
    <property type="entry name" value="RCC1"/>
    <property type="match status" value="1"/>
</dbReference>
<dbReference type="InterPro" id="IPR000408">
    <property type="entry name" value="Reg_chr_condens"/>
</dbReference>
<protein>
    <recommendedName>
        <fullName evidence="4">PKD domain-containing protein</fullName>
    </recommendedName>
</protein>
<name>A0A9D2KB66_9BACT</name>
<dbReference type="PROSITE" id="PS50012">
    <property type="entry name" value="RCC1_3"/>
    <property type="match status" value="4"/>
</dbReference>
<dbReference type="AlphaFoldDB" id="A0A9D2KB66"/>
<dbReference type="InterPro" id="IPR009091">
    <property type="entry name" value="RCC1/BLIP-II"/>
</dbReference>
<evidence type="ECO:0008006" key="4">
    <source>
        <dbReference type="Google" id="ProtNLM"/>
    </source>
</evidence>
<proteinExistence type="predicted"/>
<reference evidence="2" key="1">
    <citation type="journal article" date="2021" name="PeerJ">
        <title>Extensive microbial diversity within the chicken gut microbiome revealed by metagenomics and culture.</title>
        <authorList>
            <person name="Gilroy R."/>
            <person name="Ravi A."/>
            <person name="Getino M."/>
            <person name="Pursley I."/>
            <person name="Horton D.L."/>
            <person name="Alikhan N.F."/>
            <person name="Baker D."/>
            <person name="Gharbi K."/>
            <person name="Hall N."/>
            <person name="Watson M."/>
            <person name="Adriaenssens E.M."/>
            <person name="Foster-Nyarko E."/>
            <person name="Jarju S."/>
            <person name="Secka A."/>
            <person name="Antonio M."/>
            <person name="Oren A."/>
            <person name="Chaudhuri R.R."/>
            <person name="La Ragione R."/>
            <person name="Hildebrand F."/>
            <person name="Pallen M.J."/>
        </authorList>
    </citation>
    <scope>NUCLEOTIDE SEQUENCE</scope>
    <source>
        <strain evidence="2">ChiW4-1371</strain>
    </source>
</reference>
<dbReference type="Pfam" id="PF13540">
    <property type="entry name" value="RCC1_2"/>
    <property type="match status" value="1"/>
</dbReference>
<dbReference type="PANTHER" id="PTHR45982:SF1">
    <property type="entry name" value="REGULATOR OF CHROMOSOME CONDENSATION"/>
    <property type="match status" value="1"/>
</dbReference>
<organism evidence="2 3">
    <name type="scientific">Candidatus Mucispirillum faecigallinarum</name>
    <dbReference type="NCBI Taxonomy" id="2838699"/>
    <lineage>
        <taxon>Bacteria</taxon>
        <taxon>Pseudomonadati</taxon>
        <taxon>Deferribacterota</taxon>
        <taxon>Deferribacteres</taxon>
        <taxon>Deferribacterales</taxon>
        <taxon>Mucispirillaceae</taxon>
        <taxon>Mucispirillum</taxon>
    </lineage>
</organism>
<evidence type="ECO:0000313" key="3">
    <source>
        <dbReference type="Proteomes" id="UP000824176"/>
    </source>
</evidence>
<dbReference type="SUPFAM" id="SSF50985">
    <property type="entry name" value="RCC1/BLIP-II"/>
    <property type="match status" value="2"/>
</dbReference>
<feature type="signal peptide" evidence="1">
    <location>
        <begin position="1"/>
        <end position="21"/>
    </location>
</feature>